<dbReference type="SUPFAM" id="SSF46689">
    <property type="entry name" value="Homeodomain-like"/>
    <property type="match status" value="1"/>
</dbReference>
<dbReference type="AlphaFoldDB" id="Q981F3"/>
<accession>Q981F3</accession>
<dbReference type="Pfam" id="PF13936">
    <property type="entry name" value="HTH_38"/>
    <property type="match status" value="1"/>
</dbReference>
<dbReference type="EMBL" id="AL445564">
    <property type="protein sequence ID" value="CAC13573.1"/>
    <property type="molecule type" value="Genomic_DNA"/>
</dbReference>
<gene>
    <name evidence="2" type="ordered locus">MYPU_3920</name>
    <name evidence="3" type="ordered locus">MYPU_4000</name>
</gene>
<dbReference type="InterPro" id="IPR025246">
    <property type="entry name" value="IS30-like_HTH"/>
</dbReference>
<feature type="domain" description="Transposase IS30-like HTH" evidence="1">
    <location>
        <begin position="10"/>
        <end position="53"/>
    </location>
</feature>
<dbReference type="EMBL" id="AL445564">
    <property type="protein sequence ID" value="CAC13565.1"/>
    <property type="molecule type" value="Genomic_DNA"/>
</dbReference>
<dbReference type="eggNOG" id="COG2826">
    <property type="taxonomic scope" value="Bacteria"/>
</dbReference>
<dbReference type="KEGG" id="mpu:MYPU_3920"/>
<dbReference type="RefSeq" id="WP_010925196.1">
    <property type="nucleotide sequence ID" value="NC_002771.1"/>
</dbReference>
<dbReference type="Gene3D" id="1.10.10.60">
    <property type="entry name" value="Homeodomain-like"/>
    <property type="match status" value="1"/>
</dbReference>
<evidence type="ECO:0000259" key="1">
    <source>
        <dbReference type="Pfam" id="PF13936"/>
    </source>
</evidence>
<evidence type="ECO:0000313" key="3">
    <source>
        <dbReference type="EMBL" id="CAC13573.1"/>
    </source>
</evidence>
<dbReference type="Proteomes" id="UP000000528">
    <property type="component" value="Chromosome"/>
</dbReference>
<name>Q981F3_MYCPU</name>
<evidence type="ECO:0000313" key="2">
    <source>
        <dbReference type="EMBL" id="CAC13565.1"/>
    </source>
</evidence>
<evidence type="ECO:0000313" key="4">
    <source>
        <dbReference type="Proteomes" id="UP000000528"/>
    </source>
</evidence>
<protein>
    <submittedName>
        <fullName evidence="3">TRANSPOSASE FOR INSERTION SEQUENCE ELEMENT IS1138 (Mycoplasma pulmonis)</fullName>
    </submittedName>
</protein>
<dbReference type="PIR" id="H90560">
    <property type="entry name" value="H90560"/>
</dbReference>
<dbReference type="KEGG" id="mpu:MYPU_4000"/>
<keyword evidence="4" id="KW-1185">Reference proteome</keyword>
<organism evidence="4">
    <name type="scientific">Mycoplasmopsis pulmonis (strain UAB CTIP)</name>
    <name type="common">Mycoplasma pulmonis</name>
    <dbReference type="NCBI Taxonomy" id="272635"/>
    <lineage>
        <taxon>Bacteria</taxon>
        <taxon>Bacillati</taxon>
        <taxon>Mycoplasmatota</taxon>
        <taxon>Mycoplasmoidales</taxon>
        <taxon>Metamycoplasmataceae</taxon>
        <taxon>Mycoplasmopsis</taxon>
    </lineage>
</organism>
<reference evidence="3 4" key="1">
    <citation type="journal article" date="2001" name="Nucleic Acids Res.">
        <title>The complete genome sequence of the murine respiratory pathogen Mycoplasma pulmonis.</title>
        <authorList>
            <person name="Chambaud I."/>
            <person name="Heilig R."/>
            <person name="Ferris S."/>
            <person name="Barbe V."/>
            <person name="Samson D."/>
            <person name="Galisson F."/>
            <person name="Moszer I."/>
            <person name="Dybvig K."/>
            <person name="Wroblewski H."/>
            <person name="Viari A."/>
            <person name="Rocha E.P.C."/>
            <person name="Blanchard A."/>
        </authorList>
    </citation>
    <scope>NUCLEOTIDE SEQUENCE [LARGE SCALE GENOMIC DNA]</scope>
    <source>
        <strain evidence="3 4">UAB CTIP</strain>
    </source>
</reference>
<dbReference type="HOGENOM" id="CLU_1452961_0_0_14"/>
<dbReference type="InterPro" id="IPR009057">
    <property type="entry name" value="Homeodomain-like_sf"/>
</dbReference>
<proteinExistence type="predicted"/>
<dbReference type="STRING" id="272635.gene:17576992"/>
<sequence>MHIQNNVIKKYHHLDEFKRYEIEKLLAQNYSSRQIAKNIGVHHSTVSRELKRNTNIYGIYERVTAQFKYKKRIKFHKSLFKFQVNFKFEKYSILFKKIYEKDFSGIETTHSKIKERFNVAIPCLKTVFNWIKTRKWILKPNEKLRRTYVKGGKRKRNAVSRLVPSDYVFPFWARLKDIDNREEFGH</sequence>